<gene>
    <name evidence="1" type="ORF">H6G74_18610</name>
</gene>
<proteinExistence type="predicted"/>
<evidence type="ECO:0000313" key="1">
    <source>
        <dbReference type="EMBL" id="MBD2596325.1"/>
    </source>
</evidence>
<evidence type="ECO:0000313" key="2">
    <source>
        <dbReference type="Proteomes" id="UP000603457"/>
    </source>
</evidence>
<name>A0ABR8FY28_9NOSO</name>
<comment type="caution">
    <text evidence="1">The sequence shown here is derived from an EMBL/GenBank/DDBJ whole genome shotgun (WGS) entry which is preliminary data.</text>
</comment>
<sequence>MLVNLPSNKGCGIICAEAVIYLSRTLACRVYVMSLVMNIDEFKQQND</sequence>
<accession>A0ABR8FY28</accession>
<protein>
    <submittedName>
        <fullName evidence="1">Uncharacterized protein</fullName>
    </submittedName>
</protein>
<keyword evidence="2" id="KW-1185">Reference proteome</keyword>
<reference evidence="1 2" key="1">
    <citation type="journal article" date="2020" name="ISME J.">
        <title>Comparative genomics reveals insights into cyanobacterial evolution and habitat adaptation.</title>
        <authorList>
            <person name="Chen M.Y."/>
            <person name="Teng W.K."/>
            <person name="Zhao L."/>
            <person name="Hu C.X."/>
            <person name="Zhou Y.K."/>
            <person name="Han B.P."/>
            <person name="Song L.R."/>
            <person name="Shu W.S."/>
        </authorList>
    </citation>
    <scope>NUCLEOTIDE SEQUENCE [LARGE SCALE GENOMIC DNA]</scope>
    <source>
        <strain evidence="1 2">FACHB-130</strain>
    </source>
</reference>
<dbReference type="Proteomes" id="UP000603457">
    <property type="component" value="Unassembled WGS sequence"/>
</dbReference>
<dbReference type="EMBL" id="JACJTB010000026">
    <property type="protein sequence ID" value="MBD2596325.1"/>
    <property type="molecule type" value="Genomic_DNA"/>
</dbReference>
<dbReference type="RefSeq" id="WP_190969073.1">
    <property type="nucleotide sequence ID" value="NZ_JACJTB010000026.1"/>
</dbReference>
<organism evidence="1 2">
    <name type="scientific">Nostoc spongiaeforme FACHB-130</name>
    <dbReference type="NCBI Taxonomy" id="1357510"/>
    <lineage>
        <taxon>Bacteria</taxon>
        <taxon>Bacillati</taxon>
        <taxon>Cyanobacteriota</taxon>
        <taxon>Cyanophyceae</taxon>
        <taxon>Nostocales</taxon>
        <taxon>Nostocaceae</taxon>
        <taxon>Nostoc</taxon>
    </lineage>
</organism>